<dbReference type="EMBL" id="CATZAZ010000002">
    <property type="protein sequence ID" value="CAJ0782276.1"/>
    <property type="molecule type" value="Genomic_DNA"/>
</dbReference>
<dbReference type="Proteomes" id="UP001189756">
    <property type="component" value="Unassembled WGS sequence"/>
</dbReference>
<evidence type="ECO:0000256" key="1">
    <source>
        <dbReference type="SAM" id="MobiDB-lite"/>
    </source>
</evidence>
<name>A0AAD2BP53_9RALS</name>
<feature type="region of interest" description="Disordered" evidence="1">
    <location>
        <begin position="72"/>
        <end position="92"/>
    </location>
</feature>
<dbReference type="AlphaFoldDB" id="A0AAD2BP53"/>
<protein>
    <submittedName>
        <fullName evidence="2">Uncharacterized protein</fullName>
    </submittedName>
</protein>
<feature type="compositionally biased region" description="Polar residues" evidence="1">
    <location>
        <begin position="80"/>
        <end position="90"/>
    </location>
</feature>
<sequence length="125" mass="13643">MQPREKRVDVGAVNGLMAVVIEGHLSDHVIKEPAEAQRQEDPDAVMQVIKSYLQSCAPGLLRRAADPARLPQRHRPCRFTDSQRPSSSCHDFTPPSSLPAIALAWMTCACSPGPSLLLSSRRATT</sequence>
<dbReference type="RefSeq" id="WP_012436796.1">
    <property type="nucleotide sequence ID" value="NZ_CATWDO010000008.1"/>
</dbReference>
<reference evidence="2 5" key="1">
    <citation type="submission" date="2023-07" db="EMBL/GenBank/DDBJ databases">
        <authorList>
            <person name="Peeters C."/>
        </authorList>
    </citation>
    <scope>NUCLEOTIDE SEQUENCE</scope>
    <source>
        <strain evidence="3 5">LMG 18095</strain>
        <strain evidence="2">R-77560</strain>
    </source>
</reference>
<dbReference type="Proteomes" id="UP001189773">
    <property type="component" value="Unassembled WGS sequence"/>
</dbReference>
<dbReference type="Gene3D" id="1.20.58.1000">
    <property type="entry name" value="Metal-sensitive repressor, helix protomer"/>
    <property type="match status" value="1"/>
</dbReference>
<dbReference type="InterPro" id="IPR038390">
    <property type="entry name" value="Metal_Tscrpt_repr_sf"/>
</dbReference>
<evidence type="ECO:0000313" key="5">
    <source>
        <dbReference type="Proteomes" id="UP001189773"/>
    </source>
</evidence>
<keyword evidence="5" id="KW-1185">Reference proteome</keyword>
<evidence type="ECO:0000313" key="4">
    <source>
        <dbReference type="Proteomes" id="UP001189756"/>
    </source>
</evidence>
<proteinExistence type="predicted"/>
<dbReference type="EMBL" id="CATZAR010000006">
    <property type="protein sequence ID" value="CAJ0795441.1"/>
    <property type="molecule type" value="Genomic_DNA"/>
</dbReference>
<organism evidence="2 4">
    <name type="scientific">Ralstonia thomasii</name>
    <dbReference type="NCBI Taxonomy" id="3058596"/>
    <lineage>
        <taxon>Bacteria</taxon>
        <taxon>Pseudomonadati</taxon>
        <taxon>Pseudomonadota</taxon>
        <taxon>Betaproteobacteria</taxon>
        <taxon>Burkholderiales</taxon>
        <taxon>Burkholderiaceae</taxon>
        <taxon>Ralstonia</taxon>
    </lineage>
</organism>
<evidence type="ECO:0000313" key="3">
    <source>
        <dbReference type="EMBL" id="CAJ0795441.1"/>
    </source>
</evidence>
<evidence type="ECO:0000313" key="2">
    <source>
        <dbReference type="EMBL" id="CAJ0782276.1"/>
    </source>
</evidence>
<accession>A0AAD2BP53</accession>
<gene>
    <name evidence="3" type="ORF">LMG18095_02750</name>
    <name evidence="2" type="ORF">R77560_00884</name>
</gene>
<comment type="caution">
    <text evidence="2">The sequence shown here is derived from an EMBL/GenBank/DDBJ whole genome shotgun (WGS) entry which is preliminary data.</text>
</comment>